<keyword evidence="1" id="KW-0472">Membrane</keyword>
<name>A0AAD5X9Q5_9FUNG</name>
<reference evidence="2" key="1">
    <citation type="submission" date="2020-05" db="EMBL/GenBank/DDBJ databases">
        <title>Phylogenomic resolution of chytrid fungi.</title>
        <authorList>
            <person name="Stajich J.E."/>
            <person name="Amses K."/>
            <person name="Simmons R."/>
            <person name="Seto K."/>
            <person name="Myers J."/>
            <person name="Bonds A."/>
            <person name="Quandt C.A."/>
            <person name="Barry K."/>
            <person name="Liu P."/>
            <person name="Grigoriev I."/>
            <person name="Longcore J.E."/>
            <person name="James T.Y."/>
        </authorList>
    </citation>
    <scope>NUCLEOTIDE SEQUENCE</scope>
    <source>
        <strain evidence="2">JEL0513</strain>
    </source>
</reference>
<dbReference type="Proteomes" id="UP001211907">
    <property type="component" value="Unassembled WGS sequence"/>
</dbReference>
<dbReference type="EMBL" id="JADGJH010001715">
    <property type="protein sequence ID" value="KAJ3110565.1"/>
    <property type="molecule type" value="Genomic_DNA"/>
</dbReference>
<evidence type="ECO:0000256" key="1">
    <source>
        <dbReference type="SAM" id="Phobius"/>
    </source>
</evidence>
<accession>A0AAD5X9Q5</accession>
<protein>
    <submittedName>
        <fullName evidence="2">Uncharacterized protein</fullName>
    </submittedName>
</protein>
<feature type="transmembrane region" description="Helical" evidence="1">
    <location>
        <begin position="12"/>
        <end position="33"/>
    </location>
</feature>
<dbReference type="AlphaFoldDB" id="A0AAD5X9Q5"/>
<keyword evidence="3" id="KW-1185">Reference proteome</keyword>
<keyword evidence="1" id="KW-1133">Transmembrane helix</keyword>
<comment type="caution">
    <text evidence="2">The sequence shown here is derived from an EMBL/GenBank/DDBJ whole genome shotgun (WGS) entry which is preliminary data.</text>
</comment>
<sequence>MARTSALSGGAIAGIVVAVIVVCAAVCGMVYFIRIKKNVPVDESVFNNMSETEQGFVFLGRLGTKLSTRKNSKNSKASINEAASSRSPQIIQPYSPIAISAGFQATEYAASQLNNPAAPFLTAQLPPRYISVFVRGTPVVLLRKITNASFVIGEFIRTEDWASGLIFSVAYVNREVDAPVPFDADLGSFLSIDNTRPTLIDLW</sequence>
<evidence type="ECO:0000313" key="2">
    <source>
        <dbReference type="EMBL" id="KAJ3110565.1"/>
    </source>
</evidence>
<keyword evidence="1" id="KW-0812">Transmembrane</keyword>
<evidence type="ECO:0000313" key="3">
    <source>
        <dbReference type="Proteomes" id="UP001211907"/>
    </source>
</evidence>
<organism evidence="2 3">
    <name type="scientific">Physocladia obscura</name>
    <dbReference type="NCBI Taxonomy" id="109957"/>
    <lineage>
        <taxon>Eukaryota</taxon>
        <taxon>Fungi</taxon>
        <taxon>Fungi incertae sedis</taxon>
        <taxon>Chytridiomycota</taxon>
        <taxon>Chytridiomycota incertae sedis</taxon>
        <taxon>Chytridiomycetes</taxon>
        <taxon>Chytridiales</taxon>
        <taxon>Chytriomycetaceae</taxon>
        <taxon>Physocladia</taxon>
    </lineage>
</organism>
<proteinExistence type="predicted"/>
<gene>
    <name evidence="2" type="ORF">HK100_002993</name>
</gene>